<reference evidence="5" key="2">
    <citation type="submission" date="2023-05" db="EMBL/GenBank/DDBJ databases">
        <authorList>
            <consortium name="Lawrence Berkeley National Laboratory"/>
            <person name="Steindorff A."/>
            <person name="Hensen N."/>
            <person name="Bonometti L."/>
            <person name="Westerberg I."/>
            <person name="Brannstrom I.O."/>
            <person name="Guillou S."/>
            <person name="Cros-Aarteil S."/>
            <person name="Calhoun S."/>
            <person name="Haridas S."/>
            <person name="Kuo A."/>
            <person name="Mondo S."/>
            <person name="Pangilinan J."/>
            <person name="Riley R."/>
            <person name="Labutti K."/>
            <person name="Andreopoulos B."/>
            <person name="Lipzen A."/>
            <person name="Chen C."/>
            <person name="Yanf M."/>
            <person name="Daum C."/>
            <person name="Ng V."/>
            <person name="Clum A."/>
            <person name="Ohm R."/>
            <person name="Martin F."/>
            <person name="Silar P."/>
            <person name="Natvig D."/>
            <person name="Lalanne C."/>
            <person name="Gautier V."/>
            <person name="Ament-Velasquez S.L."/>
            <person name="Kruys A."/>
            <person name="Hutchinson M.I."/>
            <person name="Powell A.J."/>
            <person name="Barry K."/>
            <person name="Miller A.N."/>
            <person name="Grigoriev I.V."/>
            <person name="Debuchy R."/>
            <person name="Gladieux P."/>
            <person name="Thoren M.H."/>
            <person name="Johannesson H."/>
        </authorList>
    </citation>
    <scope>NUCLEOTIDE SEQUENCE</scope>
    <source>
        <strain evidence="5">PSN243</strain>
    </source>
</reference>
<dbReference type="InterPro" id="IPR038718">
    <property type="entry name" value="SNF2-like_sf"/>
</dbReference>
<keyword evidence="3" id="KW-0067">ATP-binding</keyword>
<dbReference type="InterPro" id="IPR000330">
    <property type="entry name" value="SNF2_N"/>
</dbReference>
<dbReference type="SUPFAM" id="SSF52540">
    <property type="entry name" value="P-loop containing nucleoside triphosphate hydrolases"/>
    <property type="match status" value="2"/>
</dbReference>
<evidence type="ECO:0000256" key="3">
    <source>
        <dbReference type="ARBA" id="ARBA00022840"/>
    </source>
</evidence>
<evidence type="ECO:0000256" key="2">
    <source>
        <dbReference type="ARBA" id="ARBA00022801"/>
    </source>
</evidence>
<dbReference type="GO" id="GO:0016787">
    <property type="term" value="F:hydrolase activity"/>
    <property type="evidence" value="ECO:0007669"/>
    <property type="project" value="UniProtKB-KW"/>
</dbReference>
<reference evidence="5" key="1">
    <citation type="journal article" date="2023" name="Mol. Phylogenet. Evol.">
        <title>Genome-scale phylogeny and comparative genomics of the fungal order Sordariales.</title>
        <authorList>
            <person name="Hensen N."/>
            <person name="Bonometti L."/>
            <person name="Westerberg I."/>
            <person name="Brannstrom I.O."/>
            <person name="Guillou S."/>
            <person name="Cros-Aarteil S."/>
            <person name="Calhoun S."/>
            <person name="Haridas S."/>
            <person name="Kuo A."/>
            <person name="Mondo S."/>
            <person name="Pangilinan J."/>
            <person name="Riley R."/>
            <person name="LaButti K."/>
            <person name="Andreopoulos B."/>
            <person name="Lipzen A."/>
            <person name="Chen C."/>
            <person name="Yan M."/>
            <person name="Daum C."/>
            <person name="Ng V."/>
            <person name="Clum A."/>
            <person name="Steindorff A."/>
            <person name="Ohm R.A."/>
            <person name="Martin F."/>
            <person name="Silar P."/>
            <person name="Natvig D.O."/>
            <person name="Lalanne C."/>
            <person name="Gautier V."/>
            <person name="Ament-Velasquez S.L."/>
            <person name="Kruys A."/>
            <person name="Hutchinson M.I."/>
            <person name="Powell A.J."/>
            <person name="Barry K."/>
            <person name="Miller A.N."/>
            <person name="Grigoriev I.V."/>
            <person name="Debuchy R."/>
            <person name="Gladieux P."/>
            <person name="Hiltunen Thoren M."/>
            <person name="Johannesson H."/>
        </authorList>
    </citation>
    <scope>NUCLEOTIDE SEQUENCE</scope>
    <source>
        <strain evidence="5">PSN243</strain>
    </source>
</reference>
<accession>A0AAV9G988</accession>
<comment type="caution">
    <text evidence="5">The sequence shown here is derived from an EMBL/GenBank/DDBJ whole genome shotgun (WGS) entry which is preliminary data.</text>
</comment>
<dbReference type="GO" id="GO:0006281">
    <property type="term" value="P:DNA repair"/>
    <property type="evidence" value="ECO:0007669"/>
    <property type="project" value="TreeGrafter"/>
</dbReference>
<dbReference type="CDD" id="cd18008">
    <property type="entry name" value="DEXDc_SHPRH-like"/>
    <property type="match status" value="1"/>
</dbReference>
<keyword evidence="6" id="KW-1185">Reference proteome</keyword>
<dbReference type="PANTHER" id="PTHR45626:SF22">
    <property type="entry name" value="DNA REPAIR PROTEIN RAD5"/>
    <property type="match status" value="1"/>
</dbReference>
<dbReference type="InterPro" id="IPR014001">
    <property type="entry name" value="Helicase_ATP-bd"/>
</dbReference>
<protein>
    <submittedName>
        <fullName evidence="5">SNF2 family N-terminal domain-containing protein</fullName>
    </submittedName>
</protein>
<evidence type="ECO:0000259" key="4">
    <source>
        <dbReference type="PROSITE" id="PS51192"/>
    </source>
</evidence>
<proteinExistence type="predicted"/>
<dbReference type="InterPro" id="IPR027417">
    <property type="entry name" value="P-loop_NTPase"/>
</dbReference>
<keyword evidence="2" id="KW-0378">Hydrolase</keyword>
<dbReference type="PROSITE" id="PS51192">
    <property type="entry name" value="HELICASE_ATP_BIND_1"/>
    <property type="match status" value="1"/>
</dbReference>
<dbReference type="GO" id="GO:0005634">
    <property type="term" value="C:nucleus"/>
    <property type="evidence" value="ECO:0007669"/>
    <property type="project" value="TreeGrafter"/>
</dbReference>
<sequence length="728" mass="81784">MSGDTEFQRSFYLPAAVNSSSEVGWAENCNENVPDFQWKAAAGCTEEGSLELHVQYLAAAPASGGSSIKTCQDQVQSARLSLSITMYGLMHLCEEIGEFFESNEMFIQDPDNCNRRARYCNPHRLSSADPNNFQWTSDLDPADITFEVKDVTAGSDILDLLDSQADLAETPQPPAIETILKRHQKQALTFMIAREKGWTFDENVMDLWDVIDTGSGRFFINRISGTHQNEEPQQFHGGIVADPMGFGKTLTTIALVATDVCDSRSLLNDDPFHDYDTGLDVTNASQTLIVVPPPLLDTWEEQLAEHVIPGGLTWMRYHGKSRTSQSLDFTQSNIVLTTYHTVAADRKNKGNAQSSVLFSTRWKRLVLDEAHVIRNSNSQMARSIQEINAKCRWAVTGTPIQNRLKDFPALLKFLQVDPYSNQRDFDRDISHLLKTEQVDEARKRLQRLSRCLLLRRPQGTVQLPPRTDLECEVAFSPAERELYDSIRNRAIEQIDSANSQGGDASPSSTYMNVLQQIEAMRLVCNLGLHYSSRHNHSSGDAAHHSRALHGDWIATAQRMFNLRRNISPVQCGVCGLSLETIERLLVDDEKRPSLFSQCLQFMCSDCVQTAKDRCHCIHTPRCKVAPISVAGVDMEEPAVAHWGPNVTQGVHYARLPTKVAALVSQLRKVPLDEKSLTLTVASRAYLLEPHWNPTLEDQALARIHRMGQKREVTTVRFFVRDTFEKVSP</sequence>
<evidence type="ECO:0000313" key="5">
    <source>
        <dbReference type="EMBL" id="KAK4444372.1"/>
    </source>
</evidence>
<dbReference type="CDD" id="cd18793">
    <property type="entry name" value="SF2_C_SNF"/>
    <property type="match status" value="1"/>
</dbReference>
<dbReference type="Pfam" id="PF00176">
    <property type="entry name" value="SNF2-rel_dom"/>
    <property type="match status" value="1"/>
</dbReference>
<name>A0AAV9G988_9PEZI</name>
<gene>
    <name evidence="5" type="ORF">QBC34DRAFT_309094</name>
</gene>
<organism evidence="5 6">
    <name type="scientific">Podospora aff. communis PSN243</name>
    <dbReference type="NCBI Taxonomy" id="3040156"/>
    <lineage>
        <taxon>Eukaryota</taxon>
        <taxon>Fungi</taxon>
        <taxon>Dikarya</taxon>
        <taxon>Ascomycota</taxon>
        <taxon>Pezizomycotina</taxon>
        <taxon>Sordariomycetes</taxon>
        <taxon>Sordariomycetidae</taxon>
        <taxon>Sordariales</taxon>
        <taxon>Podosporaceae</taxon>
        <taxon>Podospora</taxon>
    </lineage>
</organism>
<feature type="domain" description="Helicase ATP-binding" evidence="4">
    <location>
        <begin position="229"/>
        <end position="417"/>
    </location>
</feature>
<dbReference type="PANTHER" id="PTHR45626">
    <property type="entry name" value="TRANSCRIPTION TERMINATION FACTOR 2-RELATED"/>
    <property type="match status" value="1"/>
</dbReference>
<keyword evidence="1" id="KW-0547">Nucleotide-binding</keyword>
<dbReference type="AlphaFoldDB" id="A0AAV9G988"/>
<dbReference type="Proteomes" id="UP001321760">
    <property type="component" value="Unassembled WGS sequence"/>
</dbReference>
<dbReference type="Gene3D" id="3.40.50.300">
    <property type="entry name" value="P-loop containing nucleotide triphosphate hydrolases"/>
    <property type="match status" value="1"/>
</dbReference>
<dbReference type="Gene3D" id="3.40.50.10810">
    <property type="entry name" value="Tandem AAA-ATPase domain"/>
    <property type="match status" value="1"/>
</dbReference>
<dbReference type="EMBL" id="MU865978">
    <property type="protein sequence ID" value="KAK4444372.1"/>
    <property type="molecule type" value="Genomic_DNA"/>
</dbReference>
<dbReference type="GO" id="GO:0005524">
    <property type="term" value="F:ATP binding"/>
    <property type="evidence" value="ECO:0007669"/>
    <property type="project" value="UniProtKB-KW"/>
</dbReference>
<dbReference type="InterPro" id="IPR049730">
    <property type="entry name" value="SNF2/RAD54-like_C"/>
</dbReference>
<dbReference type="GO" id="GO:0008094">
    <property type="term" value="F:ATP-dependent activity, acting on DNA"/>
    <property type="evidence" value="ECO:0007669"/>
    <property type="project" value="TreeGrafter"/>
</dbReference>
<evidence type="ECO:0000256" key="1">
    <source>
        <dbReference type="ARBA" id="ARBA00022741"/>
    </source>
</evidence>
<evidence type="ECO:0000313" key="6">
    <source>
        <dbReference type="Proteomes" id="UP001321760"/>
    </source>
</evidence>
<dbReference type="InterPro" id="IPR050628">
    <property type="entry name" value="SNF2_RAD54_helicase_TF"/>
</dbReference>
<dbReference type="SMART" id="SM00487">
    <property type="entry name" value="DEXDc"/>
    <property type="match status" value="1"/>
</dbReference>